<feature type="non-terminal residue" evidence="1">
    <location>
        <position position="117"/>
    </location>
</feature>
<feature type="non-terminal residue" evidence="1">
    <location>
        <position position="1"/>
    </location>
</feature>
<sequence length="117" mass="12588">IPKENIPEPSKSLADTLNITPTSENEALLLAALQDLAKKHHALTDRVAALQAGQILNEAYCGKLRKRLALKEATKKPNPGAGRILGDGLPHMLTGDAFVDQVRKSAEAQKEKEAEAD</sequence>
<proteinExistence type="predicted"/>
<accession>A0A5C3KX28</accession>
<dbReference type="EMBL" id="ML210189">
    <property type="protein sequence ID" value="TFK25199.1"/>
    <property type="molecule type" value="Genomic_DNA"/>
</dbReference>
<dbReference type="AlphaFoldDB" id="A0A5C3KX28"/>
<keyword evidence="2" id="KW-1185">Reference proteome</keyword>
<evidence type="ECO:0000313" key="1">
    <source>
        <dbReference type="EMBL" id="TFK25199.1"/>
    </source>
</evidence>
<dbReference type="Proteomes" id="UP000307440">
    <property type="component" value="Unassembled WGS sequence"/>
</dbReference>
<organism evidence="1 2">
    <name type="scientific">Coprinopsis marcescibilis</name>
    <name type="common">Agaric fungus</name>
    <name type="synonym">Psathyrella marcescibilis</name>
    <dbReference type="NCBI Taxonomy" id="230819"/>
    <lineage>
        <taxon>Eukaryota</taxon>
        <taxon>Fungi</taxon>
        <taxon>Dikarya</taxon>
        <taxon>Basidiomycota</taxon>
        <taxon>Agaricomycotina</taxon>
        <taxon>Agaricomycetes</taxon>
        <taxon>Agaricomycetidae</taxon>
        <taxon>Agaricales</taxon>
        <taxon>Agaricineae</taxon>
        <taxon>Psathyrellaceae</taxon>
        <taxon>Coprinopsis</taxon>
    </lineage>
</organism>
<gene>
    <name evidence="1" type="ORF">FA15DRAFT_575001</name>
</gene>
<dbReference type="OrthoDB" id="3269232at2759"/>
<protein>
    <submittedName>
        <fullName evidence="1">Uncharacterized protein</fullName>
    </submittedName>
</protein>
<name>A0A5C3KX28_COPMA</name>
<evidence type="ECO:0000313" key="2">
    <source>
        <dbReference type="Proteomes" id="UP000307440"/>
    </source>
</evidence>
<reference evidence="1 2" key="1">
    <citation type="journal article" date="2019" name="Nat. Ecol. Evol.">
        <title>Megaphylogeny resolves global patterns of mushroom evolution.</title>
        <authorList>
            <person name="Varga T."/>
            <person name="Krizsan K."/>
            <person name="Foldi C."/>
            <person name="Dima B."/>
            <person name="Sanchez-Garcia M."/>
            <person name="Sanchez-Ramirez S."/>
            <person name="Szollosi G.J."/>
            <person name="Szarkandi J.G."/>
            <person name="Papp V."/>
            <person name="Albert L."/>
            <person name="Andreopoulos W."/>
            <person name="Angelini C."/>
            <person name="Antonin V."/>
            <person name="Barry K.W."/>
            <person name="Bougher N.L."/>
            <person name="Buchanan P."/>
            <person name="Buyck B."/>
            <person name="Bense V."/>
            <person name="Catcheside P."/>
            <person name="Chovatia M."/>
            <person name="Cooper J."/>
            <person name="Damon W."/>
            <person name="Desjardin D."/>
            <person name="Finy P."/>
            <person name="Geml J."/>
            <person name="Haridas S."/>
            <person name="Hughes K."/>
            <person name="Justo A."/>
            <person name="Karasinski D."/>
            <person name="Kautmanova I."/>
            <person name="Kiss B."/>
            <person name="Kocsube S."/>
            <person name="Kotiranta H."/>
            <person name="LaButti K.M."/>
            <person name="Lechner B.E."/>
            <person name="Liimatainen K."/>
            <person name="Lipzen A."/>
            <person name="Lukacs Z."/>
            <person name="Mihaltcheva S."/>
            <person name="Morgado L.N."/>
            <person name="Niskanen T."/>
            <person name="Noordeloos M.E."/>
            <person name="Ohm R.A."/>
            <person name="Ortiz-Santana B."/>
            <person name="Ovrebo C."/>
            <person name="Racz N."/>
            <person name="Riley R."/>
            <person name="Savchenko A."/>
            <person name="Shiryaev A."/>
            <person name="Soop K."/>
            <person name="Spirin V."/>
            <person name="Szebenyi C."/>
            <person name="Tomsovsky M."/>
            <person name="Tulloss R.E."/>
            <person name="Uehling J."/>
            <person name="Grigoriev I.V."/>
            <person name="Vagvolgyi C."/>
            <person name="Papp T."/>
            <person name="Martin F.M."/>
            <person name="Miettinen O."/>
            <person name="Hibbett D.S."/>
            <person name="Nagy L.G."/>
        </authorList>
    </citation>
    <scope>NUCLEOTIDE SEQUENCE [LARGE SCALE GENOMIC DNA]</scope>
    <source>
        <strain evidence="1 2">CBS 121175</strain>
    </source>
</reference>